<comment type="caution">
    <text evidence="1">The sequence shown here is derived from an EMBL/GenBank/DDBJ whole genome shotgun (WGS) entry which is preliminary data.</text>
</comment>
<proteinExistence type="predicted"/>
<gene>
    <name evidence="1" type="ORF">CTA1_1339</name>
</gene>
<keyword evidence="2" id="KW-1185">Reference proteome</keyword>
<evidence type="ECO:0000313" key="1">
    <source>
        <dbReference type="EMBL" id="TKW49502.1"/>
    </source>
</evidence>
<dbReference type="Proteomes" id="UP000310108">
    <property type="component" value="Unassembled WGS sequence"/>
</dbReference>
<dbReference type="AlphaFoldDB" id="A0A4U6X293"/>
<organism evidence="1 2">
    <name type="scientific">Colletotrichum tanaceti</name>
    <dbReference type="NCBI Taxonomy" id="1306861"/>
    <lineage>
        <taxon>Eukaryota</taxon>
        <taxon>Fungi</taxon>
        <taxon>Dikarya</taxon>
        <taxon>Ascomycota</taxon>
        <taxon>Pezizomycotina</taxon>
        <taxon>Sordariomycetes</taxon>
        <taxon>Hypocreomycetidae</taxon>
        <taxon>Glomerellales</taxon>
        <taxon>Glomerellaceae</taxon>
        <taxon>Colletotrichum</taxon>
        <taxon>Colletotrichum destructivum species complex</taxon>
    </lineage>
</organism>
<sequence length="531" mass="52485">MRSVVGVAGELGGALEVLRRVGVPAALGERDGGDGLPAHGVEGDAVGDGLCVDEVGVVVEVVDVVAGLVVVDVVGDAGLAAKEGGLGLGLDALGAREEPAGRDAVLDEGGVVGAPVELGGHVAAAPRLEELLKVLLDDVGARGAREAEGAAVAVVDGQDGVRAGNHVEVEVGADLGHLLVGAVELLDVKVRAELAVLLGAPEPEADGVLGRELGEGLGDHEDTDGTGAVIAEREREKNHRVVDLLDTGSGKDGVGVASNHQDVVVVSATRLGDDVVVDAVLDDGDDVEVDRDLLARGEGGGVGQPRVAGDAHDGGVRVGGGAEGPGEGPDVVVVDDGGDGAGGLCVGGLDGEVAAASRHERHGAGDVGGEIGGLAAEVGGGDEGRPGHVAGGRVGHGAGVDGGAGDAEGRLGAGEALGEGLLVDVEVVELLELLDQPVDGGVVAAAAKGAVALVRVGHVLQLLGAGEQVLDRDELLKLLGLDVGLALDGAGQRGQRQSQHGGSHLGRRFNNFLTKGIWDEPDMRSKVCQDG</sequence>
<reference evidence="1 2" key="1">
    <citation type="journal article" date="2019" name="PLoS ONE">
        <title>Comparative genome analysis indicates high evolutionary potential of pathogenicity genes in Colletotrichum tanaceti.</title>
        <authorList>
            <person name="Lelwala R.V."/>
            <person name="Korhonen P.K."/>
            <person name="Young N.D."/>
            <person name="Scott J.B."/>
            <person name="Ades P.A."/>
            <person name="Gasser R.B."/>
            <person name="Taylor P.W.J."/>
        </authorList>
    </citation>
    <scope>NUCLEOTIDE SEQUENCE [LARGE SCALE GENOMIC DNA]</scope>
    <source>
        <strain evidence="1">BRIP57314</strain>
    </source>
</reference>
<name>A0A4U6X293_9PEZI</name>
<accession>A0A4U6X293</accession>
<protein>
    <submittedName>
        <fullName evidence="1">Uncharacterized protein</fullName>
    </submittedName>
</protein>
<evidence type="ECO:0000313" key="2">
    <source>
        <dbReference type="Proteomes" id="UP000310108"/>
    </source>
</evidence>
<dbReference type="EMBL" id="PJEX01000529">
    <property type="protein sequence ID" value="TKW49502.1"/>
    <property type="molecule type" value="Genomic_DNA"/>
</dbReference>